<dbReference type="SMART" id="SM00729">
    <property type="entry name" value="Elp3"/>
    <property type="match status" value="1"/>
</dbReference>
<evidence type="ECO:0000256" key="8">
    <source>
        <dbReference type="ARBA" id="ARBA00023004"/>
    </source>
</evidence>
<evidence type="ECO:0000256" key="9">
    <source>
        <dbReference type="ARBA" id="ARBA00023014"/>
    </source>
</evidence>
<evidence type="ECO:0000256" key="6">
    <source>
        <dbReference type="ARBA" id="ARBA00022694"/>
    </source>
</evidence>
<dbReference type="GO" id="GO:0046872">
    <property type="term" value="F:metal ion binding"/>
    <property type="evidence" value="ECO:0007669"/>
    <property type="project" value="UniProtKB-KW"/>
</dbReference>
<reference evidence="12 13" key="1">
    <citation type="journal article" date="2009" name="Proc. Natl. Acad. Sci. U.S.A.">
        <title>Convergent evolution of metabolic roles in bacterial co-symbionts of insects.</title>
        <authorList>
            <person name="McCutcheon J.P."/>
            <person name="McDonald B.R."/>
            <person name="Moran N.A."/>
        </authorList>
    </citation>
    <scope>NUCLEOTIDE SEQUENCE [LARGE SCALE GENOMIC DNA]</scope>
    <source>
        <strain evidence="12 13">SMDSEM</strain>
    </source>
</reference>
<feature type="domain" description="MTTase N-terminal" evidence="10">
    <location>
        <begin position="4"/>
        <end position="116"/>
    </location>
</feature>
<dbReference type="PROSITE" id="PS51449">
    <property type="entry name" value="MTTASE_N"/>
    <property type="match status" value="1"/>
</dbReference>
<proteinExistence type="predicted"/>
<dbReference type="InterPro" id="IPR038135">
    <property type="entry name" value="Methylthiotransferase_N_sf"/>
</dbReference>
<dbReference type="InterPro" id="IPR023404">
    <property type="entry name" value="rSAM_horseshoe"/>
</dbReference>
<keyword evidence="9" id="KW-0411">Iron-sulfur</keyword>
<dbReference type="FunFam" id="3.40.50.12160:FF:000004">
    <property type="entry name" value="Threonylcarbamoyladenosine tRNA methylthiotransferase MtaB"/>
    <property type="match status" value="1"/>
</dbReference>
<keyword evidence="5" id="KW-0949">S-adenosyl-L-methionine</keyword>
<keyword evidence="3" id="KW-0963">Cytoplasm</keyword>
<evidence type="ECO:0000259" key="10">
    <source>
        <dbReference type="PROSITE" id="PS51449"/>
    </source>
</evidence>
<dbReference type="InterPro" id="IPR005839">
    <property type="entry name" value="Methylthiotransferase"/>
</dbReference>
<dbReference type="InterPro" id="IPR006467">
    <property type="entry name" value="MiaB-like_bact"/>
</dbReference>
<evidence type="ECO:0000256" key="1">
    <source>
        <dbReference type="ARBA" id="ARBA00001966"/>
    </source>
</evidence>
<dbReference type="KEGG" id="sms:SMDSEM_141"/>
<dbReference type="PANTHER" id="PTHR11918:SF45">
    <property type="entry name" value="THREONYLCARBAMOYLADENOSINE TRNA METHYLTHIOTRANSFERASE"/>
    <property type="match status" value="1"/>
</dbReference>
<dbReference type="NCBIfam" id="TIGR00089">
    <property type="entry name" value="MiaB/RimO family radical SAM methylthiotransferase"/>
    <property type="match status" value="1"/>
</dbReference>
<accession>C7LK90</accession>
<dbReference type="SFLD" id="SFLDG01082">
    <property type="entry name" value="B12-binding_domain_containing"/>
    <property type="match status" value="1"/>
</dbReference>
<keyword evidence="6" id="KW-0819">tRNA processing</keyword>
<dbReference type="InterPro" id="IPR013848">
    <property type="entry name" value="Methylthiotransferase_N"/>
</dbReference>
<dbReference type="HOGENOM" id="CLU_018697_1_0_10"/>
<evidence type="ECO:0000256" key="3">
    <source>
        <dbReference type="ARBA" id="ARBA00022490"/>
    </source>
</evidence>
<dbReference type="SFLD" id="SFLDS00029">
    <property type="entry name" value="Radical_SAM"/>
    <property type="match status" value="1"/>
</dbReference>
<dbReference type="GO" id="GO:0035598">
    <property type="term" value="F:tRNA (N(6)-L-threonylcarbamoyladenosine(37)-C(2))-methylthiotransferase activity"/>
    <property type="evidence" value="ECO:0007669"/>
    <property type="project" value="TreeGrafter"/>
</dbReference>
<evidence type="ECO:0000313" key="13">
    <source>
        <dbReference type="Proteomes" id="UP000008074"/>
    </source>
</evidence>
<name>C7LK90_KARMS</name>
<dbReference type="STRING" id="595499.SMDSEM_141"/>
<dbReference type="PROSITE" id="PS51918">
    <property type="entry name" value="RADICAL_SAM"/>
    <property type="match status" value="1"/>
</dbReference>
<evidence type="ECO:0000256" key="4">
    <source>
        <dbReference type="ARBA" id="ARBA00022679"/>
    </source>
</evidence>
<evidence type="ECO:0000259" key="11">
    <source>
        <dbReference type="PROSITE" id="PS51918"/>
    </source>
</evidence>
<dbReference type="SFLD" id="SFLDG01061">
    <property type="entry name" value="methylthiotransferase"/>
    <property type="match status" value="1"/>
</dbReference>
<dbReference type="GO" id="GO:0051539">
    <property type="term" value="F:4 iron, 4 sulfur cluster binding"/>
    <property type="evidence" value="ECO:0007669"/>
    <property type="project" value="UniProtKB-KW"/>
</dbReference>
<dbReference type="InterPro" id="IPR058240">
    <property type="entry name" value="rSAM_sf"/>
</dbReference>
<comment type="cofactor">
    <cofactor evidence="1">
        <name>[4Fe-4S] cluster</name>
        <dbReference type="ChEBI" id="CHEBI:49883"/>
    </cofactor>
</comment>
<dbReference type="InterPro" id="IPR020612">
    <property type="entry name" value="Methylthiotransferase_CS"/>
</dbReference>
<dbReference type="Pfam" id="PF04055">
    <property type="entry name" value="Radical_SAM"/>
    <property type="match status" value="1"/>
</dbReference>
<dbReference type="Gene3D" id="3.80.30.20">
    <property type="entry name" value="tm_1862 like domain"/>
    <property type="match status" value="1"/>
</dbReference>
<dbReference type="InterPro" id="IPR007197">
    <property type="entry name" value="rSAM"/>
</dbReference>
<dbReference type="EMBL" id="CP001605">
    <property type="protein sequence ID" value="ACU52852.1"/>
    <property type="molecule type" value="Genomic_DNA"/>
</dbReference>
<keyword evidence="7" id="KW-0479">Metal-binding</keyword>
<organism evidence="12 13">
    <name type="scientific">Karelsulcia muelleri (strain SMDSEM)</name>
    <name type="common">Sulcia muelleri</name>
    <dbReference type="NCBI Taxonomy" id="595499"/>
    <lineage>
        <taxon>Bacteria</taxon>
        <taxon>Pseudomonadati</taxon>
        <taxon>Bacteroidota</taxon>
        <taxon>Flavobacteriia</taxon>
        <taxon>Flavobacteriales</taxon>
        <taxon>Candidatus Karelsulcia</taxon>
    </lineage>
</organism>
<dbReference type="Proteomes" id="UP000008074">
    <property type="component" value="Chromosome"/>
</dbReference>
<dbReference type="SUPFAM" id="SSF102114">
    <property type="entry name" value="Radical SAM enzymes"/>
    <property type="match status" value="1"/>
</dbReference>
<protein>
    <submittedName>
        <fullName evidence="12">Putative MiaB-like protein</fullName>
    </submittedName>
</protein>
<dbReference type="PROSITE" id="PS01278">
    <property type="entry name" value="MTTASE_RADICAL"/>
    <property type="match status" value="1"/>
</dbReference>
<dbReference type="InterPro" id="IPR006638">
    <property type="entry name" value="Elp3/MiaA/NifB-like_rSAM"/>
</dbReference>
<evidence type="ECO:0000256" key="7">
    <source>
        <dbReference type="ARBA" id="ARBA00022723"/>
    </source>
</evidence>
<keyword evidence="2" id="KW-0004">4Fe-4S</keyword>
<evidence type="ECO:0000256" key="2">
    <source>
        <dbReference type="ARBA" id="ARBA00022485"/>
    </source>
</evidence>
<gene>
    <name evidence="12" type="ordered locus">SMDSEM_141</name>
</gene>
<evidence type="ECO:0000256" key="5">
    <source>
        <dbReference type="ARBA" id="ARBA00022691"/>
    </source>
</evidence>
<keyword evidence="4" id="KW-0808">Transferase</keyword>
<evidence type="ECO:0000313" key="12">
    <source>
        <dbReference type="EMBL" id="ACU52852.1"/>
    </source>
</evidence>
<dbReference type="Gene3D" id="3.40.50.12160">
    <property type="entry name" value="Methylthiotransferase, N-terminal domain"/>
    <property type="match status" value="1"/>
</dbReference>
<feature type="domain" description="Radical SAM core" evidence="11">
    <location>
        <begin position="139"/>
        <end position="371"/>
    </location>
</feature>
<dbReference type="Pfam" id="PF00919">
    <property type="entry name" value="UPF0004"/>
    <property type="match status" value="1"/>
</dbReference>
<dbReference type="NCBIfam" id="TIGR01579">
    <property type="entry name" value="MiaB-like-C"/>
    <property type="match status" value="1"/>
</dbReference>
<keyword evidence="8" id="KW-0408">Iron</keyword>
<dbReference type="AlphaFoldDB" id="C7LK90"/>
<dbReference type="PANTHER" id="PTHR11918">
    <property type="entry name" value="RADICAL SAM PROTEINS"/>
    <property type="match status" value="1"/>
</dbReference>
<sequence length="435" mass="50733">MKKIKVAFYTLGCKLNFTETDTIINKFLIKGYEYVKYISFADIYIINTCSVTNNAEKKLKKLVKIALKNNVNAFIVAIGCYSQVNPKKISLINGIDLIIGAKKKFKIINYLENLSKKKTAKIYYSDIKKSDLYFPSYSKLNRTRSFLKIQDGCDYKCSYCTIPKARGTSKSDDITNIIKYAKNVIKKGIKEIVLTGVNIGDFGKNLKPKSNFLELMKAMDSFFYKKIIRIRISSIEPNLLNDDLINFILKSKIFVHHFHIPLQSGSDEILNKMKRRYSSNFFEKKIIQIKNLMPNACIGSDVIVGFPGEQEKNFIETYLFLSKLDISYFHVFSYSERINTEAISMKNSIPQKIRYKRSKILRILSKRKKYNFYYKNINKKKKVLFEKKNKSGYIYGYTDNFIRTKTTWKSFLINQIKKVTLLNIDYLGNMICHLH</sequence>